<feature type="domain" description="NAD(P)-binding" evidence="1">
    <location>
        <begin position="8"/>
        <end position="184"/>
    </location>
</feature>
<dbReference type="PANTHER" id="PTHR43162:SF1">
    <property type="entry name" value="PRESTALK A DIFFERENTIATION PROTEIN A"/>
    <property type="match status" value="1"/>
</dbReference>
<dbReference type="InterPro" id="IPR051604">
    <property type="entry name" value="Ergot_Alk_Oxidoreductase"/>
</dbReference>
<comment type="caution">
    <text evidence="2">The sequence shown here is derived from an EMBL/GenBank/DDBJ whole genome shotgun (WGS) entry which is preliminary data.</text>
</comment>
<dbReference type="CDD" id="cd05269">
    <property type="entry name" value="TMR_SDR_a"/>
    <property type="match status" value="1"/>
</dbReference>
<dbReference type="InterPro" id="IPR016040">
    <property type="entry name" value="NAD(P)-bd_dom"/>
</dbReference>
<dbReference type="RefSeq" id="WP_343951836.1">
    <property type="nucleotide sequence ID" value="NZ_BAAAHQ010000023.1"/>
</dbReference>
<dbReference type="Proteomes" id="UP001501578">
    <property type="component" value="Unassembled WGS sequence"/>
</dbReference>
<keyword evidence="3" id="KW-1185">Reference proteome</keyword>
<evidence type="ECO:0000313" key="3">
    <source>
        <dbReference type="Proteomes" id="UP001501578"/>
    </source>
</evidence>
<evidence type="ECO:0000313" key="2">
    <source>
        <dbReference type="EMBL" id="GAA0935853.1"/>
    </source>
</evidence>
<dbReference type="InterPro" id="IPR036291">
    <property type="entry name" value="NAD(P)-bd_dom_sf"/>
</dbReference>
<dbReference type="EMBL" id="BAAAHQ010000023">
    <property type="protein sequence ID" value="GAA0935853.1"/>
    <property type="molecule type" value="Genomic_DNA"/>
</dbReference>
<organism evidence="2 3">
    <name type="scientific">Nonomuraea longicatena</name>
    <dbReference type="NCBI Taxonomy" id="83682"/>
    <lineage>
        <taxon>Bacteria</taxon>
        <taxon>Bacillati</taxon>
        <taxon>Actinomycetota</taxon>
        <taxon>Actinomycetes</taxon>
        <taxon>Streptosporangiales</taxon>
        <taxon>Streptosporangiaceae</taxon>
        <taxon>Nonomuraea</taxon>
    </lineage>
</organism>
<dbReference type="SUPFAM" id="SSF51735">
    <property type="entry name" value="NAD(P)-binding Rossmann-fold domains"/>
    <property type="match status" value="1"/>
</dbReference>
<dbReference type="PANTHER" id="PTHR43162">
    <property type="match status" value="1"/>
</dbReference>
<accession>A0ABP4AH70</accession>
<gene>
    <name evidence="2" type="ORF">GCM10009560_44210</name>
</gene>
<name>A0ABP4AH70_9ACTN</name>
<reference evidence="3" key="1">
    <citation type="journal article" date="2019" name="Int. J. Syst. Evol. Microbiol.">
        <title>The Global Catalogue of Microorganisms (GCM) 10K type strain sequencing project: providing services to taxonomists for standard genome sequencing and annotation.</title>
        <authorList>
            <consortium name="The Broad Institute Genomics Platform"/>
            <consortium name="The Broad Institute Genome Sequencing Center for Infectious Disease"/>
            <person name="Wu L."/>
            <person name="Ma J."/>
        </authorList>
    </citation>
    <scope>NUCLEOTIDE SEQUENCE [LARGE SCALE GENOMIC DNA]</scope>
    <source>
        <strain evidence="3">JCM 11136</strain>
    </source>
</reference>
<dbReference type="Pfam" id="PF13460">
    <property type="entry name" value="NAD_binding_10"/>
    <property type="match status" value="1"/>
</dbReference>
<sequence length="287" mass="30375">MRTVLVVGATGGIGSHLLPALLARGVRVRAVTRTPERAASLPVGVEPVLADLGEPRTHDTALRGVDAVFLNSPSAPDAADVQIRFAERVRQAAVPRLVLLSQYAARADSPVRFLRWHAAVESAVRGLGLAEWTVLRPNLFLQGLLNFAGPIRAHGRFGAAIGEAAVSAVDTRDIADAAAVVLTRPGHHARTYTLTGPRAVTHAEIARALSQATGSRITFADVSPADFAASLHRVLPPWQADGVVEDYAHYARGEAAEVHPDVADLTGGTARDLTDFARDHAAAFTTR</sequence>
<proteinExistence type="predicted"/>
<evidence type="ECO:0000259" key="1">
    <source>
        <dbReference type="Pfam" id="PF13460"/>
    </source>
</evidence>
<protein>
    <submittedName>
        <fullName evidence="2">SDR family oxidoreductase</fullName>
    </submittedName>
</protein>
<dbReference type="Gene3D" id="3.40.50.720">
    <property type="entry name" value="NAD(P)-binding Rossmann-like Domain"/>
    <property type="match status" value="1"/>
</dbReference>
<dbReference type="Gene3D" id="3.90.25.10">
    <property type="entry name" value="UDP-galactose 4-epimerase, domain 1"/>
    <property type="match status" value="1"/>
</dbReference>